<accession>A0AAJ0GI78</accession>
<feature type="region of interest" description="Disordered" evidence="1">
    <location>
        <begin position="1"/>
        <end position="73"/>
    </location>
</feature>
<dbReference type="Pfam" id="PF11913">
    <property type="entry name" value="DUF3431"/>
    <property type="match status" value="1"/>
</dbReference>
<dbReference type="InterPro" id="IPR021838">
    <property type="entry name" value="DUF3431"/>
</dbReference>
<dbReference type="PANTHER" id="PTHR37490">
    <property type="entry name" value="EXPRESSED PROTEIN"/>
    <property type="match status" value="1"/>
</dbReference>
<feature type="compositionally biased region" description="Basic and acidic residues" evidence="1">
    <location>
        <begin position="23"/>
        <end position="33"/>
    </location>
</feature>
<organism evidence="2 3">
    <name type="scientific">Extremus antarcticus</name>
    <dbReference type="NCBI Taxonomy" id="702011"/>
    <lineage>
        <taxon>Eukaryota</taxon>
        <taxon>Fungi</taxon>
        <taxon>Dikarya</taxon>
        <taxon>Ascomycota</taxon>
        <taxon>Pezizomycotina</taxon>
        <taxon>Dothideomycetes</taxon>
        <taxon>Dothideomycetidae</taxon>
        <taxon>Mycosphaerellales</taxon>
        <taxon>Extremaceae</taxon>
        <taxon>Extremus</taxon>
    </lineage>
</organism>
<evidence type="ECO:0000313" key="3">
    <source>
        <dbReference type="Proteomes" id="UP001271007"/>
    </source>
</evidence>
<comment type="caution">
    <text evidence="2">The sequence shown here is derived from an EMBL/GenBank/DDBJ whole genome shotgun (WGS) entry which is preliminary data.</text>
</comment>
<keyword evidence="3" id="KW-1185">Reference proteome</keyword>
<feature type="compositionally biased region" description="Basic and acidic residues" evidence="1">
    <location>
        <begin position="54"/>
        <end position="66"/>
    </location>
</feature>
<proteinExistence type="predicted"/>
<dbReference type="PANTHER" id="PTHR37490:SF3">
    <property type="entry name" value="DUF3431 DOMAIN CONTAINING PROTEIN"/>
    <property type="match status" value="1"/>
</dbReference>
<sequence>MGERYGSFEEEADDQKIEFPVTEVEHEADRPKGVDPVTEMEPQEEVDPNAWRGDAAEEFKEPKVESKSPYPVGQLKPAGSNYTKCLVVPKMTGENVDWIDKELGDLIEQGLLTTAVYGMDDDSMQLRPPMNKGNEVMAYLSYIIDFYDELPDVAIFMHAHRFAWHNNLILGKDSSQMVRHLSPERVTRDGYMNLRCHWDPGCPDRIHPGAIDRDVWKQEESILADFWIELFPQDPIPTVLAQPCCAQFAVSRERIRAIPKERFLWLREWLLNTELSDFLSGRTFEYTWQYIFTSAPLHCPSMSACYCDGYGLCFGDAEKFDYYFELNFHLTKYEKELKIWDEKAEEVAFAHGRLHGGHLSGEEALDVPEVGRNVTLDEKIRQLEDEMKIRRDAAFELGRDPKQRAKEAGRAWVEGDGS</sequence>
<dbReference type="EMBL" id="JAWDJX010000002">
    <property type="protein sequence ID" value="KAK3058082.1"/>
    <property type="molecule type" value="Genomic_DNA"/>
</dbReference>
<evidence type="ECO:0000313" key="2">
    <source>
        <dbReference type="EMBL" id="KAK3058082.1"/>
    </source>
</evidence>
<dbReference type="AlphaFoldDB" id="A0AAJ0GI78"/>
<reference evidence="2" key="1">
    <citation type="submission" date="2023-04" db="EMBL/GenBank/DDBJ databases">
        <title>Black Yeasts Isolated from many extreme environments.</title>
        <authorList>
            <person name="Coleine C."/>
            <person name="Stajich J.E."/>
            <person name="Selbmann L."/>
        </authorList>
    </citation>
    <scope>NUCLEOTIDE SEQUENCE</scope>
    <source>
        <strain evidence="2">CCFEE 5312</strain>
    </source>
</reference>
<gene>
    <name evidence="2" type="ORF">LTR09_001159</name>
</gene>
<evidence type="ECO:0000256" key="1">
    <source>
        <dbReference type="SAM" id="MobiDB-lite"/>
    </source>
</evidence>
<protein>
    <submittedName>
        <fullName evidence="2">Uncharacterized protein</fullName>
    </submittedName>
</protein>
<name>A0AAJ0GI78_9PEZI</name>
<dbReference type="Proteomes" id="UP001271007">
    <property type="component" value="Unassembled WGS sequence"/>
</dbReference>